<dbReference type="AlphaFoldDB" id="A0ABD5WHB4"/>
<reference evidence="1 2" key="1">
    <citation type="journal article" date="2019" name="Int. J. Syst. Evol. Microbiol.">
        <title>The Global Catalogue of Microorganisms (GCM) 10K type strain sequencing project: providing services to taxonomists for standard genome sequencing and annotation.</title>
        <authorList>
            <consortium name="The Broad Institute Genomics Platform"/>
            <consortium name="The Broad Institute Genome Sequencing Center for Infectious Disease"/>
            <person name="Wu L."/>
            <person name="Ma J."/>
        </authorList>
    </citation>
    <scope>NUCLEOTIDE SEQUENCE [LARGE SCALE GENOMIC DNA]</scope>
    <source>
        <strain evidence="1 2">DT72</strain>
    </source>
</reference>
<dbReference type="Proteomes" id="UP001596407">
    <property type="component" value="Unassembled WGS sequence"/>
</dbReference>
<organism evidence="1 2">
    <name type="scientific">Halorussus caseinilyticus</name>
    <dbReference type="NCBI Taxonomy" id="3034025"/>
    <lineage>
        <taxon>Archaea</taxon>
        <taxon>Methanobacteriati</taxon>
        <taxon>Methanobacteriota</taxon>
        <taxon>Stenosarchaea group</taxon>
        <taxon>Halobacteria</taxon>
        <taxon>Halobacteriales</taxon>
        <taxon>Haladaptataceae</taxon>
        <taxon>Halorussus</taxon>
    </lineage>
</organism>
<protein>
    <submittedName>
        <fullName evidence="1">Uncharacterized protein</fullName>
    </submittedName>
</protein>
<name>A0ABD5WHB4_9EURY</name>
<gene>
    <name evidence="1" type="ORF">ACFQJ6_02230</name>
</gene>
<evidence type="ECO:0000313" key="2">
    <source>
        <dbReference type="Proteomes" id="UP001596407"/>
    </source>
</evidence>
<accession>A0ABD5WHB4</accession>
<comment type="caution">
    <text evidence="1">The sequence shown here is derived from an EMBL/GenBank/DDBJ whole genome shotgun (WGS) entry which is preliminary data.</text>
</comment>
<proteinExistence type="predicted"/>
<evidence type="ECO:0000313" key="1">
    <source>
        <dbReference type="EMBL" id="MFC7079130.1"/>
    </source>
</evidence>
<keyword evidence="2" id="KW-1185">Reference proteome</keyword>
<dbReference type="RefSeq" id="WP_382208642.1">
    <property type="nucleotide sequence ID" value="NZ_JBHSZH010000002.1"/>
</dbReference>
<sequence length="118" mass="13310">MRERPEPTHPPDQAERGVWHEFIGDFRLVAGLEGATRAYDSAEKVYREVGNPNAHFAEGPIMSVQAIFSTTVLAAGENEELITKSTQGKLVDWLEYKRENLPELIDNVVSSDEWNLPE</sequence>
<dbReference type="EMBL" id="JBHSZH010000002">
    <property type="protein sequence ID" value="MFC7079130.1"/>
    <property type="molecule type" value="Genomic_DNA"/>
</dbReference>